<sequence>MTKRTVTIELASGLEARPIAMLVQLASSYESRIYVQSDNKKVNAKSIMGMMTLDLPVGEQVVVTADGADEEKAINDIEKYLSNN</sequence>
<dbReference type="PANTHER" id="PTHR33705">
    <property type="entry name" value="PHOSPHOCARRIER PROTEIN HPR"/>
    <property type="match status" value="1"/>
</dbReference>
<dbReference type="InterPro" id="IPR000032">
    <property type="entry name" value="HPr-like"/>
</dbReference>
<evidence type="ECO:0000256" key="2">
    <source>
        <dbReference type="ARBA" id="ARBA00022490"/>
    </source>
</evidence>
<reference evidence="5 6" key="1">
    <citation type="submission" date="2020-08" db="EMBL/GenBank/DDBJ databases">
        <title>Genome public.</title>
        <authorList>
            <person name="Liu C."/>
            <person name="Sun Q."/>
        </authorList>
    </citation>
    <scope>NUCLEOTIDE SEQUENCE [LARGE SCALE GENOMIC DNA]</scope>
    <source>
        <strain evidence="5 6">BX10</strain>
    </source>
</reference>
<dbReference type="PRINTS" id="PR00107">
    <property type="entry name" value="PHOSPHOCPHPR"/>
</dbReference>
<dbReference type="InterPro" id="IPR035895">
    <property type="entry name" value="HPr-like_sf"/>
</dbReference>
<organism evidence="5 6">
    <name type="scientific">Enterocloster hominis</name>
    <name type="common">ex Liu et al. 2021</name>
    <dbReference type="NCBI Taxonomy" id="2763663"/>
    <lineage>
        <taxon>Bacteria</taxon>
        <taxon>Bacillati</taxon>
        <taxon>Bacillota</taxon>
        <taxon>Clostridia</taxon>
        <taxon>Lachnospirales</taxon>
        <taxon>Lachnospiraceae</taxon>
        <taxon>Enterocloster</taxon>
    </lineage>
</organism>
<feature type="domain" description="HPr" evidence="4">
    <location>
        <begin position="1"/>
        <end position="84"/>
    </location>
</feature>
<keyword evidence="6" id="KW-1185">Reference proteome</keyword>
<dbReference type="PANTHER" id="PTHR33705:SF2">
    <property type="entry name" value="PHOSPHOCARRIER PROTEIN NPR"/>
    <property type="match status" value="1"/>
</dbReference>
<evidence type="ECO:0000256" key="1">
    <source>
        <dbReference type="ARBA" id="ARBA00004496"/>
    </source>
</evidence>
<dbReference type="Gene3D" id="3.30.1340.10">
    <property type="entry name" value="HPr-like"/>
    <property type="match status" value="1"/>
</dbReference>
<comment type="caution">
    <text evidence="5">The sequence shown here is derived from an EMBL/GenBank/DDBJ whole genome shotgun (WGS) entry which is preliminary data.</text>
</comment>
<dbReference type="NCBIfam" id="TIGR01003">
    <property type="entry name" value="PTS_HPr_family"/>
    <property type="match status" value="1"/>
</dbReference>
<keyword evidence="3" id="KW-0598">Phosphotransferase system</keyword>
<proteinExistence type="predicted"/>
<evidence type="ECO:0000259" key="4">
    <source>
        <dbReference type="PROSITE" id="PS51350"/>
    </source>
</evidence>
<name>A0ABR7NRH2_9FIRM</name>
<dbReference type="CDD" id="cd00367">
    <property type="entry name" value="PTS-HPr_like"/>
    <property type="match status" value="1"/>
</dbReference>
<dbReference type="SUPFAM" id="SSF55594">
    <property type="entry name" value="HPr-like"/>
    <property type="match status" value="1"/>
</dbReference>
<evidence type="ECO:0000313" key="5">
    <source>
        <dbReference type="EMBL" id="MBC8598718.1"/>
    </source>
</evidence>
<dbReference type="PROSITE" id="PS51350">
    <property type="entry name" value="PTS_HPR_DOM"/>
    <property type="match status" value="1"/>
</dbReference>
<dbReference type="EMBL" id="JACRTJ010000013">
    <property type="protein sequence ID" value="MBC8598718.1"/>
    <property type="molecule type" value="Genomic_DNA"/>
</dbReference>
<dbReference type="InterPro" id="IPR050399">
    <property type="entry name" value="HPr"/>
</dbReference>
<dbReference type="RefSeq" id="WP_022273372.1">
    <property type="nucleotide sequence ID" value="NZ_JACRTJ010000013.1"/>
</dbReference>
<keyword evidence="2" id="KW-0963">Cytoplasm</keyword>
<evidence type="ECO:0000256" key="3">
    <source>
        <dbReference type="ARBA" id="ARBA00022683"/>
    </source>
</evidence>
<accession>A0ABR7NRH2</accession>
<evidence type="ECO:0000313" key="6">
    <source>
        <dbReference type="Proteomes" id="UP000647491"/>
    </source>
</evidence>
<protein>
    <submittedName>
        <fullName evidence="5">HPr family phosphocarrier protein</fullName>
    </submittedName>
</protein>
<comment type="subcellular location">
    <subcellularLocation>
        <location evidence="1">Cytoplasm</location>
    </subcellularLocation>
</comment>
<dbReference type="Pfam" id="PF00381">
    <property type="entry name" value="PTS-HPr"/>
    <property type="match status" value="1"/>
</dbReference>
<gene>
    <name evidence="5" type="ORF">H8708_05635</name>
</gene>
<dbReference type="Proteomes" id="UP000647491">
    <property type="component" value="Unassembled WGS sequence"/>
</dbReference>